<dbReference type="AlphaFoldDB" id="A0A382K8B4"/>
<reference evidence="2" key="1">
    <citation type="submission" date="2018-05" db="EMBL/GenBank/DDBJ databases">
        <authorList>
            <person name="Lanie J.A."/>
            <person name="Ng W.-L."/>
            <person name="Kazmierczak K.M."/>
            <person name="Andrzejewski T.M."/>
            <person name="Davidsen T.M."/>
            <person name="Wayne K.J."/>
            <person name="Tettelin H."/>
            <person name="Glass J.I."/>
            <person name="Rusch D."/>
            <person name="Podicherti R."/>
            <person name="Tsui H.-C.T."/>
            <person name="Winkler M.E."/>
        </authorList>
    </citation>
    <scope>NUCLEOTIDE SEQUENCE</scope>
</reference>
<organism evidence="2">
    <name type="scientific">marine metagenome</name>
    <dbReference type="NCBI Taxonomy" id="408172"/>
    <lineage>
        <taxon>unclassified sequences</taxon>
        <taxon>metagenomes</taxon>
        <taxon>ecological metagenomes</taxon>
    </lineage>
</organism>
<feature type="region of interest" description="Disordered" evidence="1">
    <location>
        <begin position="180"/>
        <end position="203"/>
    </location>
</feature>
<evidence type="ECO:0000256" key="1">
    <source>
        <dbReference type="SAM" id="MobiDB-lite"/>
    </source>
</evidence>
<evidence type="ECO:0000313" key="2">
    <source>
        <dbReference type="EMBL" id="SVC20710.1"/>
    </source>
</evidence>
<sequence length="203" mass="22548">MMARLASLKLNDKVFSAGLVKLDRKKIYGWTKLDIFDDEDQPCSLASISDGQHVLPPGSTALAGFNKKGEYVSKSSLVGVDDNGKRVEKVPSIFVEPATLTKSDLDDYLSLNVKSIYQLAITEGKEELLKLLEGGNIYRFLFNYRADYDADDAFLLTSEGEVFAVVGKQADLEFIGIENKEEEVPDDPEGEDLEDEDFDFGML</sequence>
<name>A0A382K8B4_9ZZZZ</name>
<protein>
    <submittedName>
        <fullName evidence="2">Uncharacterized protein</fullName>
    </submittedName>
</protein>
<accession>A0A382K8B4</accession>
<proteinExistence type="predicted"/>
<dbReference type="EMBL" id="UINC01079060">
    <property type="protein sequence ID" value="SVC20710.1"/>
    <property type="molecule type" value="Genomic_DNA"/>
</dbReference>
<gene>
    <name evidence="2" type="ORF">METZ01_LOCUS273564</name>
</gene>